<dbReference type="EMBL" id="BMMI01000001">
    <property type="protein sequence ID" value="GGL54233.1"/>
    <property type="molecule type" value="Genomic_DNA"/>
</dbReference>
<evidence type="ECO:0000313" key="2">
    <source>
        <dbReference type="EMBL" id="NIH67359.1"/>
    </source>
</evidence>
<dbReference type="RefSeq" id="WP_166754790.1">
    <property type="nucleotide sequence ID" value="NZ_BAABJU010000001.1"/>
</dbReference>
<dbReference type="Gene3D" id="3.40.50.450">
    <property type="match status" value="1"/>
</dbReference>
<evidence type="ECO:0000313" key="4">
    <source>
        <dbReference type="Proteomes" id="UP000648663"/>
    </source>
</evidence>
<dbReference type="AlphaFoldDB" id="A0A846LV82"/>
<reference evidence="1" key="1">
    <citation type="journal article" date="2014" name="Int. J. Syst. Evol. Microbiol.">
        <title>Complete genome of a new Firmicutes species belonging to the dominant human colonic microbiota ('Ruminococcus bicirculans') reveals two chromosomes and a selective capacity to utilize plant glucans.</title>
        <authorList>
            <consortium name="NISC Comparative Sequencing Program"/>
            <person name="Wegmann U."/>
            <person name="Louis P."/>
            <person name="Goesmann A."/>
            <person name="Henrissat B."/>
            <person name="Duncan S.H."/>
            <person name="Flint H.J."/>
        </authorList>
    </citation>
    <scope>NUCLEOTIDE SEQUENCE</scope>
    <source>
        <strain evidence="1">CGMCC 4.5581</strain>
    </source>
</reference>
<protein>
    <recommendedName>
        <fullName evidence="5">Nucleoside 2-deoxyribosyltransferase</fullName>
    </recommendedName>
</protein>
<organism evidence="2 3">
    <name type="scientific">Modestobacter marinus</name>
    <dbReference type="NCBI Taxonomy" id="477641"/>
    <lineage>
        <taxon>Bacteria</taxon>
        <taxon>Bacillati</taxon>
        <taxon>Actinomycetota</taxon>
        <taxon>Actinomycetes</taxon>
        <taxon>Geodermatophilales</taxon>
        <taxon>Geodermatophilaceae</taxon>
        <taxon>Modestobacter</taxon>
    </lineage>
</organism>
<sequence length="284" mass="30835">MPNLTPGPRCFVISPIGEKESDVWVRANKVLRHIIKATLEPEYVVDRADDSSNPGAITPQIVNSILKADLIVADISGGNANVFYELAIAHGYDKPTVHIQSVGNKVPFDIKDMRTIHYDINDLDSVEEAKQALAKAAKFAVSNPADIETPLKGAQAFGAVESSTDPELHVTSQVLSEVQQLRYELRTELFASDFPSRTRRTGNASDADSLRRLAARVGAAGRLRPTDFEGCITQSTTETLDAWLRQALKRVTGISDADELNEILFDDAVKGGLAATSSDDDAPF</sequence>
<reference evidence="2 3" key="3">
    <citation type="submission" date="2020-02" db="EMBL/GenBank/DDBJ databases">
        <title>Sequencing the genomes of 1000 actinobacteria strains.</title>
        <authorList>
            <person name="Klenk H.-P."/>
        </authorList>
    </citation>
    <scope>NUCLEOTIDE SEQUENCE [LARGE SCALE GENOMIC DNA]</scope>
    <source>
        <strain evidence="2 3">DSM 45201</strain>
    </source>
</reference>
<keyword evidence="4" id="KW-1185">Reference proteome</keyword>
<comment type="caution">
    <text evidence="2">The sequence shown here is derived from an EMBL/GenBank/DDBJ whole genome shotgun (WGS) entry which is preliminary data.</text>
</comment>
<accession>A0A846LV82</accession>
<evidence type="ECO:0000313" key="1">
    <source>
        <dbReference type="EMBL" id="GGL54233.1"/>
    </source>
</evidence>
<evidence type="ECO:0008006" key="5">
    <source>
        <dbReference type="Google" id="ProtNLM"/>
    </source>
</evidence>
<reference evidence="4" key="2">
    <citation type="journal article" date="2019" name="Int. J. Syst. Evol. Microbiol.">
        <title>The Global Catalogue of Microorganisms (GCM) 10K type strain sequencing project: providing services to taxonomists for standard genome sequencing and annotation.</title>
        <authorList>
            <consortium name="The Broad Institute Genomics Platform"/>
            <consortium name="The Broad Institute Genome Sequencing Center for Infectious Disease"/>
            <person name="Wu L."/>
            <person name="Ma J."/>
        </authorList>
    </citation>
    <scope>NUCLEOTIDE SEQUENCE [LARGE SCALE GENOMIC DNA]</scope>
    <source>
        <strain evidence="4">CGMCC 4.5581</strain>
    </source>
</reference>
<proteinExistence type="predicted"/>
<reference evidence="1" key="4">
    <citation type="submission" date="2024-05" db="EMBL/GenBank/DDBJ databases">
        <authorList>
            <person name="Sun Q."/>
            <person name="Zhou Y."/>
        </authorList>
    </citation>
    <scope>NUCLEOTIDE SEQUENCE</scope>
    <source>
        <strain evidence="1">CGMCC 4.5581</strain>
    </source>
</reference>
<dbReference type="Proteomes" id="UP000552836">
    <property type="component" value="Unassembled WGS sequence"/>
</dbReference>
<gene>
    <name evidence="2" type="ORF">FB380_001805</name>
    <name evidence="1" type="ORF">GCM10011589_07830</name>
</gene>
<name>A0A846LV82_9ACTN</name>
<dbReference type="Proteomes" id="UP000648663">
    <property type="component" value="Unassembled WGS sequence"/>
</dbReference>
<evidence type="ECO:0000313" key="3">
    <source>
        <dbReference type="Proteomes" id="UP000552836"/>
    </source>
</evidence>
<dbReference type="EMBL" id="JAAMPA010000001">
    <property type="protein sequence ID" value="NIH67359.1"/>
    <property type="molecule type" value="Genomic_DNA"/>
</dbReference>